<sequence length="245" mass="25575">MITSIWTWLTAPAQWSGAGGIPTRLWEHIWACLLVLVIAAAIAWPLGAWIAHAGRGRWLISVANAARAVPSLGLLFAVAMWMSGMFSGSTLAFTIPPTIVLVILAIPPLLAGAYAGVHEVDPAVRDAARGMGMTGGEVLRKVELPIALPLILSGLRSASLQVIATWTIAAVLSVGGLGRYLIDGLASADYAQMAGGAVLVAVLALLVDGMLALLQRLVVSPGLTGRRRRRARTGIPRATASRPTA</sequence>
<keyword evidence="5 6" id="KW-0472">Membrane</keyword>
<gene>
    <name evidence="8" type="ORF">G9U51_13140</name>
</gene>
<dbReference type="InterPro" id="IPR000515">
    <property type="entry name" value="MetI-like"/>
</dbReference>
<dbReference type="EMBL" id="JAAOIV010000010">
    <property type="protein sequence ID" value="NHN56724.1"/>
    <property type="molecule type" value="Genomic_DNA"/>
</dbReference>
<dbReference type="Proteomes" id="UP000744769">
    <property type="component" value="Unassembled WGS sequence"/>
</dbReference>
<dbReference type="PROSITE" id="PS50928">
    <property type="entry name" value="ABC_TM1"/>
    <property type="match status" value="1"/>
</dbReference>
<evidence type="ECO:0000256" key="3">
    <source>
        <dbReference type="ARBA" id="ARBA00022692"/>
    </source>
</evidence>
<evidence type="ECO:0000256" key="6">
    <source>
        <dbReference type="RuleBase" id="RU363032"/>
    </source>
</evidence>
<dbReference type="PANTHER" id="PTHR30177:SF33">
    <property type="entry name" value="POSSIBLE OSMOPROTECTANT (GLYCINE BETAINE_CARNITINE_CHOLINE_L-PROLINE) TRANSPORT INTEGRAL MEMBRANE PROTEIN ABC TRANSPORTER PROZ"/>
    <property type="match status" value="1"/>
</dbReference>
<dbReference type="GO" id="GO:0031460">
    <property type="term" value="P:glycine betaine transport"/>
    <property type="evidence" value="ECO:0007669"/>
    <property type="project" value="TreeGrafter"/>
</dbReference>
<organism evidence="8 9">
    <name type="scientific">Metallococcus carri</name>
    <dbReference type="NCBI Taxonomy" id="1656884"/>
    <lineage>
        <taxon>Bacteria</taxon>
        <taxon>Bacillati</taxon>
        <taxon>Actinomycetota</taxon>
        <taxon>Actinomycetes</taxon>
        <taxon>Micrococcales</taxon>
        <taxon>Dermacoccaceae</taxon>
        <taxon>Metallococcus</taxon>
    </lineage>
</organism>
<keyword evidence="4 6" id="KW-1133">Transmembrane helix</keyword>
<feature type="transmembrane region" description="Helical" evidence="6">
    <location>
        <begin position="162"/>
        <end position="182"/>
    </location>
</feature>
<comment type="subcellular location">
    <subcellularLocation>
        <location evidence="6">Cell membrane</location>
        <topology evidence="6">Multi-pass membrane protein</topology>
    </subcellularLocation>
    <subcellularLocation>
        <location evidence="1">Membrane</location>
        <topology evidence="1">Multi-pass membrane protein</topology>
    </subcellularLocation>
</comment>
<evidence type="ECO:0000259" key="7">
    <source>
        <dbReference type="PROSITE" id="PS50928"/>
    </source>
</evidence>
<dbReference type="AlphaFoldDB" id="A0A967B2E3"/>
<evidence type="ECO:0000256" key="2">
    <source>
        <dbReference type="ARBA" id="ARBA00022448"/>
    </source>
</evidence>
<name>A0A967B2E3_9MICO</name>
<comment type="caution">
    <text evidence="8">The sequence shown here is derived from an EMBL/GenBank/DDBJ whole genome shotgun (WGS) entry which is preliminary data.</text>
</comment>
<evidence type="ECO:0000313" key="9">
    <source>
        <dbReference type="Proteomes" id="UP000744769"/>
    </source>
</evidence>
<dbReference type="PANTHER" id="PTHR30177">
    <property type="entry name" value="GLYCINE BETAINE/L-PROLINE TRANSPORT SYSTEM PERMEASE PROTEIN PROW"/>
    <property type="match status" value="1"/>
</dbReference>
<dbReference type="Pfam" id="PF00528">
    <property type="entry name" value="BPD_transp_1"/>
    <property type="match status" value="1"/>
</dbReference>
<dbReference type="Gene3D" id="1.10.3720.10">
    <property type="entry name" value="MetI-like"/>
    <property type="match status" value="1"/>
</dbReference>
<accession>A0A967B2E3</accession>
<keyword evidence="3 6" id="KW-0812">Transmembrane</keyword>
<dbReference type="InterPro" id="IPR051204">
    <property type="entry name" value="ABC_transp_perm/SBD"/>
</dbReference>
<evidence type="ECO:0000256" key="5">
    <source>
        <dbReference type="ARBA" id="ARBA00023136"/>
    </source>
</evidence>
<feature type="domain" description="ABC transmembrane type-1" evidence="7">
    <location>
        <begin position="29"/>
        <end position="211"/>
    </location>
</feature>
<reference evidence="8" key="1">
    <citation type="submission" date="2020-03" db="EMBL/GenBank/DDBJ databases">
        <title>Draft sequencing of Calidifontibacter sp. DB0510.</title>
        <authorList>
            <person name="Kim D.-U."/>
        </authorList>
    </citation>
    <scope>NUCLEOTIDE SEQUENCE</scope>
    <source>
        <strain evidence="8">DB0510</strain>
    </source>
</reference>
<keyword evidence="2 6" id="KW-0813">Transport</keyword>
<dbReference type="CDD" id="cd06261">
    <property type="entry name" value="TM_PBP2"/>
    <property type="match status" value="1"/>
</dbReference>
<evidence type="ECO:0000313" key="8">
    <source>
        <dbReference type="EMBL" id="NHN56724.1"/>
    </source>
</evidence>
<feature type="transmembrane region" description="Helical" evidence="6">
    <location>
        <begin position="99"/>
        <end position="117"/>
    </location>
</feature>
<feature type="transmembrane region" description="Helical" evidence="6">
    <location>
        <begin position="28"/>
        <end position="51"/>
    </location>
</feature>
<protein>
    <submittedName>
        <fullName evidence="8">ABC transporter permease</fullName>
    </submittedName>
</protein>
<dbReference type="RefSeq" id="WP_166197391.1">
    <property type="nucleotide sequence ID" value="NZ_JAAOIV010000010.1"/>
</dbReference>
<dbReference type="GO" id="GO:0055085">
    <property type="term" value="P:transmembrane transport"/>
    <property type="evidence" value="ECO:0007669"/>
    <property type="project" value="InterPro"/>
</dbReference>
<dbReference type="GO" id="GO:0005886">
    <property type="term" value="C:plasma membrane"/>
    <property type="evidence" value="ECO:0007669"/>
    <property type="project" value="UniProtKB-SubCell"/>
</dbReference>
<feature type="transmembrane region" description="Helical" evidence="6">
    <location>
        <begin position="194"/>
        <end position="219"/>
    </location>
</feature>
<evidence type="ECO:0000256" key="4">
    <source>
        <dbReference type="ARBA" id="ARBA00022989"/>
    </source>
</evidence>
<keyword evidence="9" id="KW-1185">Reference proteome</keyword>
<dbReference type="SUPFAM" id="SSF161098">
    <property type="entry name" value="MetI-like"/>
    <property type="match status" value="1"/>
</dbReference>
<evidence type="ECO:0000256" key="1">
    <source>
        <dbReference type="ARBA" id="ARBA00004141"/>
    </source>
</evidence>
<comment type="similarity">
    <text evidence="6">Belongs to the binding-protein-dependent transport system permease family.</text>
</comment>
<dbReference type="InterPro" id="IPR035906">
    <property type="entry name" value="MetI-like_sf"/>
</dbReference>
<proteinExistence type="inferred from homology"/>